<accession>U1LMB4</accession>
<dbReference type="Pfam" id="PF00934">
    <property type="entry name" value="PE"/>
    <property type="match status" value="1"/>
</dbReference>
<dbReference type="InterPro" id="IPR038332">
    <property type="entry name" value="PPE_sf"/>
</dbReference>
<sequence>MTMRVLPEGLLAASAAVEAITARLAAAHAASAPTITSVVPPAADPVSLLAAAEFGSRALLHQGAAGEGMAELGRGASGIAETATSYAEGDALAAEVYATEAGRP</sequence>
<dbReference type="AlphaFoldDB" id="U1LMB4"/>
<dbReference type="RefSeq" id="WP_021030495.1">
    <property type="nucleotide sequence ID" value="NZ_KI391954.1"/>
</dbReference>
<evidence type="ECO:0000313" key="2">
    <source>
        <dbReference type="EMBL" id="ERG69111.1"/>
    </source>
</evidence>
<organism evidence="2 3">
    <name type="scientific">Segniliparus rugosus (strain ATCC BAA-974 / DSM 45345 / CCUG 50838 / CIP 108380 / JCM 13579 / CDC 945)</name>
    <dbReference type="NCBI Taxonomy" id="679197"/>
    <lineage>
        <taxon>Bacteria</taxon>
        <taxon>Bacillati</taxon>
        <taxon>Actinomycetota</taxon>
        <taxon>Actinomycetes</taxon>
        <taxon>Mycobacteriales</taxon>
        <taxon>Segniliparaceae</taxon>
        <taxon>Segniliparus</taxon>
    </lineage>
</organism>
<dbReference type="Proteomes" id="UP000004816">
    <property type="component" value="Unassembled WGS sequence"/>
</dbReference>
<dbReference type="EMBL" id="ACZI02000003">
    <property type="protein sequence ID" value="ERG69111.1"/>
    <property type="molecule type" value="Genomic_DNA"/>
</dbReference>
<protein>
    <recommendedName>
        <fullName evidence="1">PE domain-containing protein</fullName>
    </recommendedName>
</protein>
<comment type="caution">
    <text evidence="2">The sequence shown here is derived from an EMBL/GenBank/DDBJ whole genome shotgun (WGS) entry which is preliminary data.</text>
</comment>
<dbReference type="HOGENOM" id="CLU_162350_0_0_11"/>
<evidence type="ECO:0000313" key="3">
    <source>
        <dbReference type="Proteomes" id="UP000004816"/>
    </source>
</evidence>
<dbReference type="InterPro" id="IPR000084">
    <property type="entry name" value="PE-PGRS_N"/>
</dbReference>
<gene>
    <name evidence="2" type="ORF">HMPREF9336_04255</name>
</gene>
<dbReference type="STRING" id="679197.HMPREF9336_04255"/>
<reference evidence="2 3" key="1">
    <citation type="journal article" date="2011" name="Stand. Genomic Sci.">
        <title>High quality draft genome sequence of Segniliparus rugosus CDC 945(T)= (ATCC BAA-974(T)).</title>
        <authorList>
            <person name="Earl A.M."/>
            <person name="Desjardins C.A."/>
            <person name="Fitzgerald M.G."/>
            <person name="Arachchi H.M."/>
            <person name="Zeng Q."/>
            <person name="Mehta T."/>
            <person name="Griggs A."/>
            <person name="Birren B.W."/>
            <person name="Toney N.C."/>
            <person name="Carr J."/>
            <person name="Posey J."/>
            <person name="Butler W.R."/>
        </authorList>
    </citation>
    <scope>NUCLEOTIDE SEQUENCE [LARGE SCALE GENOMIC DNA]</scope>
    <source>
        <strain evidence="3">ATCC BAA-974 / DSM 45345 / CCUG 50838 / CIP 108380 / JCM 13579 / CDC 945</strain>
    </source>
</reference>
<name>U1LMB4_SEGRC</name>
<dbReference type="SUPFAM" id="SSF140459">
    <property type="entry name" value="PE/PPE dimer-like"/>
    <property type="match status" value="1"/>
</dbReference>
<evidence type="ECO:0000259" key="1">
    <source>
        <dbReference type="Pfam" id="PF00934"/>
    </source>
</evidence>
<keyword evidence="3" id="KW-1185">Reference proteome</keyword>
<dbReference type="OrthoDB" id="4753018at2"/>
<proteinExistence type="predicted"/>
<dbReference type="Gene3D" id="1.10.287.850">
    <property type="entry name" value="HP0062-like domain"/>
    <property type="match status" value="1"/>
</dbReference>
<feature type="domain" description="PE" evidence="1">
    <location>
        <begin position="3"/>
        <end position="91"/>
    </location>
</feature>